<name>A0A927GYA8_9GAMM</name>
<dbReference type="Gene3D" id="3.30.1540.10">
    <property type="entry name" value="formyl-coa transferase, domain 3"/>
    <property type="match status" value="1"/>
</dbReference>
<comment type="caution">
    <text evidence="1">The sequence shown here is derived from an EMBL/GenBank/DDBJ whole genome shotgun (WGS) entry which is preliminary data.</text>
</comment>
<dbReference type="Proteomes" id="UP000610558">
    <property type="component" value="Unassembled WGS sequence"/>
</dbReference>
<keyword evidence="2" id="KW-1185">Reference proteome</keyword>
<dbReference type="InterPro" id="IPR023606">
    <property type="entry name" value="CoA-Trfase_III_dom_1_sf"/>
</dbReference>
<organism evidence="1 2">
    <name type="scientific">Spongiibacter pelagi</name>
    <dbReference type="NCBI Taxonomy" id="2760804"/>
    <lineage>
        <taxon>Bacteria</taxon>
        <taxon>Pseudomonadati</taxon>
        <taxon>Pseudomonadota</taxon>
        <taxon>Gammaproteobacteria</taxon>
        <taxon>Cellvibrionales</taxon>
        <taxon>Spongiibacteraceae</taxon>
        <taxon>Spongiibacter</taxon>
    </lineage>
</organism>
<gene>
    <name evidence="1" type="ORF">IB286_14730</name>
</gene>
<proteinExistence type="predicted"/>
<accession>A0A927GYA8</accession>
<dbReference type="InterPro" id="IPR050509">
    <property type="entry name" value="CoA-transferase_III"/>
</dbReference>
<reference evidence="1" key="1">
    <citation type="submission" date="2020-09" db="EMBL/GenBank/DDBJ databases">
        <authorList>
            <person name="Yoon J.-W."/>
        </authorList>
    </citation>
    <scope>NUCLEOTIDE SEQUENCE</scope>
    <source>
        <strain evidence="1">KMU-158</strain>
    </source>
</reference>
<evidence type="ECO:0000313" key="2">
    <source>
        <dbReference type="Proteomes" id="UP000610558"/>
    </source>
</evidence>
<dbReference type="SUPFAM" id="SSF89796">
    <property type="entry name" value="CoA-transferase family III (CaiB/BaiF)"/>
    <property type="match status" value="1"/>
</dbReference>
<dbReference type="InterPro" id="IPR044855">
    <property type="entry name" value="CoA-Trfase_III_dom3_sf"/>
</dbReference>
<dbReference type="AlphaFoldDB" id="A0A927GYA8"/>
<dbReference type="PANTHER" id="PTHR48228:SF5">
    <property type="entry name" value="ALPHA-METHYLACYL-COA RACEMASE"/>
    <property type="match status" value="1"/>
</dbReference>
<keyword evidence="1" id="KW-0808">Transferase</keyword>
<sequence length="364" mass="38942">MGPLEGIKVIEIAGIGPCPITGMMLADLGAEVILVERAAENPNGAGVGGVIESAFFRRGKKSIALDLKIPESINAVLRLVEEADVLIEGFRPGVMERLGLGPKVCLERRPALIYGRMTGWGQVGPLARSAGHDLNYLAISGVLHYGGLPGDTPYPPPTVLGDIGSGSNMLLIGVLSALLHAKATGEGQVIDAAICDGAAYNQTLLASVRAEGAISEEPGETFFRAGSHWCNTYACADGRYITVQALEPNFYRELIALCGFGDDPDFTRQHDPKTWPAARQKMTALFASKPQAHWCELLEGTDACFAPVLTLPEAAEHPHNRERGCFVLDGEFLLPSPAPRFSLTPQEMGVIPRLGQHNEEILGR</sequence>
<dbReference type="PANTHER" id="PTHR48228">
    <property type="entry name" value="SUCCINYL-COA--D-CITRAMALATE COA-TRANSFERASE"/>
    <property type="match status" value="1"/>
</dbReference>
<dbReference type="EMBL" id="JACXLD010000018">
    <property type="protein sequence ID" value="MBD2860254.1"/>
    <property type="molecule type" value="Genomic_DNA"/>
</dbReference>
<dbReference type="GO" id="GO:0016740">
    <property type="term" value="F:transferase activity"/>
    <property type="evidence" value="ECO:0007669"/>
    <property type="project" value="UniProtKB-KW"/>
</dbReference>
<dbReference type="Gene3D" id="3.40.50.10540">
    <property type="entry name" value="Crotonobetainyl-coa:carnitine coa-transferase, domain 1"/>
    <property type="match status" value="1"/>
</dbReference>
<dbReference type="InterPro" id="IPR003673">
    <property type="entry name" value="CoA-Trfase_fam_III"/>
</dbReference>
<evidence type="ECO:0000313" key="1">
    <source>
        <dbReference type="EMBL" id="MBD2860254.1"/>
    </source>
</evidence>
<protein>
    <submittedName>
        <fullName evidence="1">CoA transferase</fullName>
    </submittedName>
</protein>
<dbReference type="Pfam" id="PF02515">
    <property type="entry name" value="CoA_transf_3"/>
    <property type="match status" value="1"/>
</dbReference>